<gene>
    <name evidence="1" type="ORF">AUJ77_03675</name>
</gene>
<dbReference type="EMBL" id="MNVN01000022">
    <property type="protein sequence ID" value="OIO30208.1"/>
    <property type="molecule type" value="Genomic_DNA"/>
</dbReference>
<proteinExistence type="predicted"/>
<protein>
    <submittedName>
        <fullName evidence="1">Uncharacterized protein</fullName>
    </submittedName>
</protein>
<dbReference type="Proteomes" id="UP000181992">
    <property type="component" value="Unassembled WGS sequence"/>
</dbReference>
<sequence>MGKALVVGFSHQTGSRLEGSLRGYRVERVRSFTDALHKMGEKEFDLIVVNADCFSNDQISTVYRMQYGKCSQIVVIHGEKSRRKPLVAEGLAFVSMSGAAQHFVSLAG</sequence>
<organism evidence="1 2">
    <name type="scientific">Candidatus Nomurabacteria bacterium CG1_02_43_90</name>
    <dbReference type="NCBI Taxonomy" id="1805281"/>
    <lineage>
        <taxon>Bacteria</taxon>
        <taxon>Candidatus Nomuraibacteriota</taxon>
    </lineage>
</organism>
<dbReference type="AlphaFoldDB" id="A0A1J4V2L6"/>
<accession>A0A1J4V2L6</accession>
<comment type="caution">
    <text evidence="1">The sequence shown here is derived from an EMBL/GenBank/DDBJ whole genome shotgun (WGS) entry which is preliminary data.</text>
</comment>
<evidence type="ECO:0000313" key="2">
    <source>
        <dbReference type="Proteomes" id="UP000181992"/>
    </source>
</evidence>
<evidence type="ECO:0000313" key="1">
    <source>
        <dbReference type="EMBL" id="OIO30208.1"/>
    </source>
</evidence>
<name>A0A1J4V2L6_9BACT</name>
<reference evidence="1 2" key="1">
    <citation type="journal article" date="2016" name="Environ. Microbiol.">
        <title>Genomic resolution of a cold subsurface aquifer community provides metabolic insights for novel microbes adapted to high CO concentrations.</title>
        <authorList>
            <person name="Probst A.J."/>
            <person name="Castelle C.J."/>
            <person name="Singh A."/>
            <person name="Brown C.T."/>
            <person name="Anantharaman K."/>
            <person name="Sharon I."/>
            <person name="Hug L.A."/>
            <person name="Burstein D."/>
            <person name="Emerson J.B."/>
            <person name="Thomas B.C."/>
            <person name="Banfield J.F."/>
        </authorList>
    </citation>
    <scope>NUCLEOTIDE SEQUENCE [LARGE SCALE GENOMIC DNA]</scope>
    <source>
        <strain evidence="1">CG1_02_43_90</strain>
    </source>
</reference>